<evidence type="ECO:0000256" key="3">
    <source>
        <dbReference type="ARBA" id="ARBA00022842"/>
    </source>
</evidence>
<dbReference type="EMBL" id="JADFTS010000001">
    <property type="protein sequence ID" value="KAF9625527.1"/>
    <property type="molecule type" value="Genomic_DNA"/>
</dbReference>
<evidence type="ECO:0000259" key="6">
    <source>
        <dbReference type="SMART" id="SM00382"/>
    </source>
</evidence>
<keyword evidence="3" id="KW-0460">Magnesium</keyword>
<dbReference type="SMART" id="SM00382">
    <property type="entry name" value="AAA"/>
    <property type="match status" value="1"/>
</dbReference>
<dbReference type="PANTHER" id="PTHR23070">
    <property type="entry name" value="BCS1 AAA-TYPE ATPASE"/>
    <property type="match status" value="1"/>
</dbReference>
<dbReference type="Proteomes" id="UP000631114">
    <property type="component" value="Unassembled WGS sequence"/>
</dbReference>
<evidence type="ECO:0000256" key="4">
    <source>
        <dbReference type="ARBA" id="ARBA00049360"/>
    </source>
</evidence>
<evidence type="ECO:0000313" key="8">
    <source>
        <dbReference type="Proteomes" id="UP000631114"/>
    </source>
</evidence>
<accession>A0A835IZJ6</accession>
<keyword evidence="8" id="KW-1185">Reference proteome</keyword>
<sequence>MGTSIASIMFLYAMVQQYFPYYLQEHIEKFVHRFFGFLYPYIQIKIHEYTGERFEQSEAYVAIQTYLSTNSSKQSKRLKADIAKNSKNLALSMDDNEEVIDIYQGAKFWWASYKTTSGKQTVSFYPTDADDNRYYVLTFHKKHRGIVTDSYVNHVLEEGKAIRSKNRLRKLYTNNPSGNWYGYSKSVWSHVLFRHPSTFRTLAMDPEKKKEIIDDLTTFSKGKDYYEKIGKAWKRGYRLYGPPGTGKSTMIAAIANFLDYDIYDLELTTVNNNTKLQKLLIETSNKSVIVIEDIDCSLDLTGQRKKMSKEEEKEKKDPIPKKDKEESGDGGSKVTLSGLLNFIDGLWSACGEERIIIFTTKLDPALVRRGRMDKHIEMSYCTFGAFQVLAKNYLDLDTPFV</sequence>
<dbReference type="AlphaFoldDB" id="A0A835IZJ6"/>
<reference evidence="7 8" key="1">
    <citation type="submission" date="2020-10" db="EMBL/GenBank/DDBJ databases">
        <title>The Coptis chinensis genome and diversification of protoberbering-type alkaloids.</title>
        <authorList>
            <person name="Wang B."/>
            <person name="Shu S."/>
            <person name="Song C."/>
            <person name="Liu Y."/>
        </authorList>
    </citation>
    <scope>NUCLEOTIDE SEQUENCE [LARGE SCALE GENOMIC DNA]</scope>
    <source>
        <strain evidence="7">HL-2020</strain>
        <tissue evidence="7">Leaf</tissue>
    </source>
</reference>
<evidence type="ECO:0000256" key="2">
    <source>
        <dbReference type="ARBA" id="ARBA00007448"/>
    </source>
</evidence>
<feature type="domain" description="AAA+ ATPase" evidence="6">
    <location>
        <begin position="235"/>
        <end position="382"/>
    </location>
</feature>
<dbReference type="InterPro" id="IPR003593">
    <property type="entry name" value="AAA+_ATPase"/>
</dbReference>
<dbReference type="CDD" id="cd19510">
    <property type="entry name" value="RecA-like_BCS1"/>
    <property type="match status" value="1"/>
</dbReference>
<comment type="caution">
    <text evidence="7">The sequence shown here is derived from an EMBL/GenBank/DDBJ whole genome shotgun (WGS) entry which is preliminary data.</text>
</comment>
<dbReference type="OrthoDB" id="10251412at2759"/>
<dbReference type="GO" id="GO:0016887">
    <property type="term" value="F:ATP hydrolysis activity"/>
    <property type="evidence" value="ECO:0007669"/>
    <property type="project" value="InterPro"/>
</dbReference>
<feature type="compositionally biased region" description="Basic and acidic residues" evidence="5">
    <location>
        <begin position="308"/>
        <end position="327"/>
    </location>
</feature>
<comment type="cofactor">
    <cofactor evidence="1">
        <name>Mg(2+)</name>
        <dbReference type="ChEBI" id="CHEBI:18420"/>
    </cofactor>
</comment>
<dbReference type="GO" id="GO:0006950">
    <property type="term" value="P:response to stress"/>
    <property type="evidence" value="ECO:0007669"/>
    <property type="project" value="UniProtKB-ARBA"/>
</dbReference>
<dbReference type="InterPro" id="IPR003959">
    <property type="entry name" value="ATPase_AAA_core"/>
</dbReference>
<dbReference type="SUPFAM" id="SSF52540">
    <property type="entry name" value="P-loop containing nucleoside triphosphate hydrolases"/>
    <property type="match status" value="1"/>
</dbReference>
<dbReference type="InterPro" id="IPR025753">
    <property type="entry name" value="AAA_N_dom"/>
</dbReference>
<comment type="similarity">
    <text evidence="2">Belongs to the AAA ATPase family. BCS1 subfamily.</text>
</comment>
<comment type="catalytic activity">
    <reaction evidence="4">
        <text>ATP + H2O = ADP + phosphate + H(+)</text>
        <dbReference type="Rhea" id="RHEA:13065"/>
        <dbReference type="ChEBI" id="CHEBI:15377"/>
        <dbReference type="ChEBI" id="CHEBI:15378"/>
        <dbReference type="ChEBI" id="CHEBI:30616"/>
        <dbReference type="ChEBI" id="CHEBI:43474"/>
        <dbReference type="ChEBI" id="CHEBI:456216"/>
    </reaction>
</comment>
<evidence type="ECO:0000256" key="1">
    <source>
        <dbReference type="ARBA" id="ARBA00001946"/>
    </source>
</evidence>
<dbReference type="GO" id="GO:0005524">
    <property type="term" value="F:ATP binding"/>
    <property type="evidence" value="ECO:0007669"/>
    <property type="project" value="InterPro"/>
</dbReference>
<name>A0A835IZJ6_9MAGN</name>
<evidence type="ECO:0000256" key="5">
    <source>
        <dbReference type="SAM" id="MobiDB-lite"/>
    </source>
</evidence>
<dbReference type="Pfam" id="PF14363">
    <property type="entry name" value="AAA_assoc"/>
    <property type="match status" value="1"/>
</dbReference>
<dbReference type="Pfam" id="PF00004">
    <property type="entry name" value="AAA"/>
    <property type="match status" value="1"/>
</dbReference>
<gene>
    <name evidence="7" type="ORF">IFM89_023838</name>
</gene>
<evidence type="ECO:0000313" key="7">
    <source>
        <dbReference type="EMBL" id="KAF9625527.1"/>
    </source>
</evidence>
<dbReference type="Gene3D" id="3.40.50.300">
    <property type="entry name" value="P-loop containing nucleotide triphosphate hydrolases"/>
    <property type="match status" value="1"/>
</dbReference>
<organism evidence="7 8">
    <name type="scientific">Coptis chinensis</name>
    <dbReference type="NCBI Taxonomy" id="261450"/>
    <lineage>
        <taxon>Eukaryota</taxon>
        <taxon>Viridiplantae</taxon>
        <taxon>Streptophyta</taxon>
        <taxon>Embryophyta</taxon>
        <taxon>Tracheophyta</taxon>
        <taxon>Spermatophyta</taxon>
        <taxon>Magnoliopsida</taxon>
        <taxon>Ranunculales</taxon>
        <taxon>Ranunculaceae</taxon>
        <taxon>Coptidoideae</taxon>
        <taxon>Coptis</taxon>
    </lineage>
</organism>
<feature type="region of interest" description="Disordered" evidence="5">
    <location>
        <begin position="305"/>
        <end position="331"/>
    </location>
</feature>
<protein>
    <recommendedName>
        <fullName evidence="6">AAA+ ATPase domain-containing protein</fullName>
    </recommendedName>
</protein>
<dbReference type="InterPro" id="IPR050747">
    <property type="entry name" value="Mitochondrial_chaperone_BCS1"/>
</dbReference>
<proteinExistence type="inferred from homology"/>
<dbReference type="InterPro" id="IPR027417">
    <property type="entry name" value="P-loop_NTPase"/>
</dbReference>